<name>A0A1C4DGH6_9ENTR</name>
<protein>
    <submittedName>
        <fullName evidence="1">Uncharacterized protein</fullName>
    </submittedName>
</protein>
<keyword evidence="2" id="KW-1185">Reference proteome</keyword>
<gene>
    <name evidence="1" type="ORF">GA0061070_101633</name>
</gene>
<reference evidence="2" key="1">
    <citation type="submission" date="2016-08" db="EMBL/GenBank/DDBJ databases">
        <authorList>
            <person name="Varghese N."/>
            <person name="Submissions Spin"/>
        </authorList>
    </citation>
    <scope>NUCLEOTIDE SEQUENCE [LARGE SCALE GENOMIC DNA]</scope>
    <source>
        <strain evidence="2">REICA_142</strain>
    </source>
</reference>
<sequence length="168" mass="18666">MCVGFPIRLIPEPYPFGAAAYSVQICSRQICRSPQSLTYVSSWGLTASPSSCNSNYLGYTRHTSSCMCVGFFIRLIPEPYPFGAAAYSVQICSRQICRSPRSLTYVSSRGLLRDILSLTGGQPSVGQIRSRRICHCVAVFLQLELFRVYTLSPRPLTGWVLIGQHDVM</sequence>
<organism evidence="1 2">
    <name type="scientific">Kosakonia oryziphila</name>
    <dbReference type="NCBI Taxonomy" id="1005667"/>
    <lineage>
        <taxon>Bacteria</taxon>
        <taxon>Pseudomonadati</taxon>
        <taxon>Pseudomonadota</taxon>
        <taxon>Gammaproteobacteria</taxon>
        <taxon>Enterobacterales</taxon>
        <taxon>Enterobacteriaceae</taxon>
        <taxon>Kosakonia</taxon>
    </lineage>
</organism>
<dbReference type="AlphaFoldDB" id="A0A1C4DGH6"/>
<dbReference type="Proteomes" id="UP000198515">
    <property type="component" value="Unassembled WGS sequence"/>
</dbReference>
<dbReference type="EMBL" id="FMBC01000016">
    <property type="protein sequence ID" value="SCC30441.1"/>
    <property type="molecule type" value="Genomic_DNA"/>
</dbReference>
<accession>A0A1C4DGH6</accession>
<proteinExistence type="predicted"/>
<evidence type="ECO:0000313" key="2">
    <source>
        <dbReference type="Proteomes" id="UP000198515"/>
    </source>
</evidence>
<evidence type="ECO:0000313" key="1">
    <source>
        <dbReference type="EMBL" id="SCC30441.1"/>
    </source>
</evidence>